<feature type="binding site" evidence="13">
    <location>
        <position position="212"/>
    </location>
    <ligand>
        <name>Ca(2+)</name>
        <dbReference type="ChEBI" id="CHEBI:29108"/>
        <label>1</label>
    </ligand>
</feature>
<evidence type="ECO:0000256" key="2">
    <source>
        <dbReference type="ARBA" id="ARBA00006873"/>
    </source>
</evidence>
<keyword evidence="10 15" id="KW-1015">Disulfide bond</keyword>
<evidence type="ECO:0000256" key="11">
    <source>
        <dbReference type="ARBA" id="ARBA00023180"/>
    </source>
</evidence>
<evidence type="ECO:0000256" key="14">
    <source>
        <dbReference type="PIRSR" id="PIRSR600823-4"/>
    </source>
</evidence>
<evidence type="ECO:0000259" key="16">
    <source>
        <dbReference type="PROSITE" id="PS50873"/>
    </source>
</evidence>
<evidence type="ECO:0000256" key="15">
    <source>
        <dbReference type="PIRSR" id="PIRSR600823-5"/>
    </source>
</evidence>
<comment type="catalytic activity">
    <reaction evidence="1">
        <text>2 a phenolic donor + H2O2 = 2 a phenolic radical donor + 2 H2O</text>
        <dbReference type="Rhea" id="RHEA:56136"/>
        <dbReference type="ChEBI" id="CHEBI:15377"/>
        <dbReference type="ChEBI" id="CHEBI:16240"/>
        <dbReference type="ChEBI" id="CHEBI:139520"/>
        <dbReference type="ChEBI" id="CHEBI:139521"/>
        <dbReference type="EC" id="1.11.1.7"/>
    </reaction>
</comment>
<dbReference type="Pfam" id="PF00141">
    <property type="entry name" value="peroxidase"/>
    <property type="match status" value="1"/>
</dbReference>
<name>A0A9N7NI80_STRHE</name>
<feature type="disulfide bond" evidence="15">
    <location>
        <begin position="340"/>
        <end position="367"/>
    </location>
</feature>
<dbReference type="SUPFAM" id="SSF48113">
    <property type="entry name" value="Heme-dependent peroxidases"/>
    <property type="match status" value="1"/>
</dbReference>
<keyword evidence="8" id="KW-0560">Oxidoreductase</keyword>
<dbReference type="FunFam" id="1.10.520.10:FF:000009">
    <property type="entry name" value="Peroxidase"/>
    <property type="match status" value="1"/>
</dbReference>
<dbReference type="EMBL" id="CACSLK010027831">
    <property type="protein sequence ID" value="CAA0831157.1"/>
    <property type="molecule type" value="Genomic_DNA"/>
</dbReference>
<evidence type="ECO:0000256" key="5">
    <source>
        <dbReference type="ARBA" id="ARBA00022617"/>
    </source>
</evidence>
<keyword evidence="4 17" id="KW-0575">Peroxidase</keyword>
<feature type="site" description="Transition state stabilizer" evidence="14">
    <location>
        <position position="200"/>
    </location>
</feature>
<keyword evidence="9 13" id="KW-0408">Iron</keyword>
<feature type="binding site" evidence="13">
    <location>
        <position position="334"/>
    </location>
    <ligand>
        <name>Ca(2+)</name>
        <dbReference type="ChEBI" id="CHEBI:29108"/>
        <label>2</label>
    </ligand>
</feature>
<dbReference type="GO" id="GO:0042744">
    <property type="term" value="P:hydrogen peroxide catabolic process"/>
    <property type="evidence" value="ECO:0007669"/>
    <property type="project" value="InterPro"/>
</dbReference>
<comment type="cofactor">
    <cofactor evidence="13">
        <name>Ca(2+)</name>
        <dbReference type="ChEBI" id="CHEBI:29108"/>
    </cofactor>
    <text evidence="13">Binds 2 calcium ions per subunit.</text>
</comment>
<organism evidence="17 18">
    <name type="scientific">Striga hermonthica</name>
    <name type="common">Purple witchweed</name>
    <name type="synonym">Buchnera hermonthica</name>
    <dbReference type="NCBI Taxonomy" id="68872"/>
    <lineage>
        <taxon>Eukaryota</taxon>
        <taxon>Viridiplantae</taxon>
        <taxon>Streptophyta</taxon>
        <taxon>Embryophyta</taxon>
        <taxon>Tracheophyta</taxon>
        <taxon>Spermatophyta</taxon>
        <taxon>Magnoliopsida</taxon>
        <taxon>eudicotyledons</taxon>
        <taxon>Gunneridae</taxon>
        <taxon>Pentapetalae</taxon>
        <taxon>asterids</taxon>
        <taxon>lamiids</taxon>
        <taxon>Lamiales</taxon>
        <taxon>Orobanchaceae</taxon>
        <taxon>Buchnereae</taxon>
        <taxon>Striga</taxon>
    </lineage>
</organism>
<dbReference type="InterPro" id="IPR019793">
    <property type="entry name" value="Peroxidases_heam-ligand_BS"/>
</dbReference>
<keyword evidence="18" id="KW-1185">Reference proteome</keyword>
<dbReference type="PROSITE" id="PS00435">
    <property type="entry name" value="PEROXIDASE_1"/>
    <property type="match status" value="1"/>
</dbReference>
<comment type="similarity">
    <text evidence="2">Belongs to the peroxidase family. Ascorbate peroxidase subfamily.</text>
</comment>
<evidence type="ECO:0000256" key="10">
    <source>
        <dbReference type="ARBA" id="ARBA00023157"/>
    </source>
</evidence>
<dbReference type="InterPro" id="IPR010255">
    <property type="entry name" value="Haem_peroxidase_sf"/>
</dbReference>
<evidence type="ECO:0000256" key="4">
    <source>
        <dbReference type="ARBA" id="ARBA00022559"/>
    </source>
</evidence>
<sequence length="445" mass="47262">MGSLKHVHQFKREYSAAEAVQEVFDVVEQPVQNALVAAKGAAKATKDAAVAAEDALKYGGETSELAEGVKALAAAVALEEAMLAELAIKAAAPACTVVKLTKYFVKAPQRSIEDGELVLEKIFLEAAMESAELLAEAAKDAEKTAESSNSCSQAATATGKIKKPGLCQRKPAEKPDTFSKEPRVINFPCYAPSQAVGLLRLHFRDCFIQGCDGSVLLEGSASGPGEQQAPSNLSLRAEAFRIIDDLRRRVPEECGRVVSCSDIVALAARDSVFLSGGPDYNLPLGRRDSLAFATTNDTLANLPSLSSNTTTLLDSLSGKNFTATDVVALSGGHTISISHCTSFTDRLYPAEDPTMDQTFAWNLRSTCPAADTDNTTVLDIRGIVTDFAVNQTLLYEMFVSAMVEMSQLGVLTGAEGEIHGNCSVRNMDNVAVLDSVVAGEENEAQ</sequence>
<evidence type="ECO:0000256" key="6">
    <source>
        <dbReference type="ARBA" id="ARBA00022723"/>
    </source>
</evidence>
<keyword evidence="5" id="KW-0349">Heme</keyword>
<dbReference type="PRINTS" id="PR00461">
    <property type="entry name" value="PLPEROXIDASE"/>
</dbReference>
<feature type="binding site" evidence="13">
    <location>
        <position position="205"/>
    </location>
    <ligand>
        <name>Ca(2+)</name>
        <dbReference type="ChEBI" id="CHEBI:29108"/>
        <label>1</label>
    </ligand>
</feature>
<dbReference type="AlphaFoldDB" id="A0A9N7NI80"/>
<keyword evidence="11" id="KW-0325">Glycoprotein</keyword>
<evidence type="ECO:0000256" key="9">
    <source>
        <dbReference type="ARBA" id="ARBA00023004"/>
    </source>
</evidence>
<dbReference type="PROSITE" id="PS50873">
    <property type="entry name" value="PEROXIDASE_4"/>
    <property type="match status" value="1"/>
</dbReference>
<evidence type="ECO:0000256" key="12">
    <source>
        <dbReference type="PIRSR" id="PIRSR600823-2"/>
    </source>
</evidence>
<dbReference type="PANTHER" id="PTHR31517:SF84">
    <property type="entry name" value="PEROXIDASE"/>
    <property type="match status" value="1"/>
</dbReference>
<feature type="domain" description="Plant heme peroxidase family profile" evidence="16">
    <location>
        <begin position="192"/>
        <end position="426"/>
    </location>
</feature>
<dbReference type="Gene3D" id="1.10.520.10">
    <property type="match status" value="1"/>
</dbReference>
<dbReference type="InterPro" id="IPR002016">
    <property type="entry name" value="Haem_peroxidase"/>
</dbReference>
<gene>
    <name evidence="17" type="ORF">SHERM_26538</name>
</gene>
<comment type="caution">
    <text evidence="17">The sequence shown here is derived from an EMBL/GenBank/DDBJ whole genome shotgun (WGS) entry which is preliminary data.</text>
</comment>
<evidence type="ECO:0000256" key="13">
    <source>
        <dbReference type="PIRSR" id="PIRSR600823-3"/>
    </source>
</evidence>
<comment type="cofactor">
    <cofactor evidence="13">
        <name>heme b</name>
        <dbReference type="ChEBI" id="CHEBI:60344"/>
    </cofactor>
    <text evidence="13">Binds 1 heme b (iron(II)-protoporphyrin IX) group per subunit.</text>
</comment>
<evidence type="ECO:0000256" key="3">
    <source>
        <dbReference type="ARBA" id="ARBA00012313"/>
    </source>
</evidence>
<feature type="binding site" evidence="13">
    <location>
        <position position="226"/>
    </location>
    <ligand>
        <name>Ca(2+)</name>
        <dbReference type="ChEBI" id="CHEBI:29108"/>
        <label>1</label>
    </ligand>
</feature>
<dbReference type="InterPro" id="IPR000823">
    <property type="entry name" value="Peroxidase_pln"/>
</dbReference>
<dbReference type="GO" id="GO:0006979">
    <property type="term" value="P:response to oxidative stress"/>
    <property type="evidence" value="ECO:0007669"/>
    <property type="project" value="InterPro"/>
</dbReference>
<reference evidence="17" key="1">
    <citation type="submission" date="2019-12" db="EMBL/GenBank/DDBJ databases">
        <authorList>
            <person name="Scholes J."/>
        </authorList>
    </citation>
    <scope>NUCLEOTIDE SEQUENCE</scope>
</reference>
<accession>A0A9N7NI80</accession>
<protein>
    <recommendedName>
        <fullName evidence="3">peroxidase</fullName>
        <ecNumber evidence="3">1.11.1.7</ecNumber>
    </recommendedName>
</protein>
<dbReference type="PRINTS" id="PR00458">
    <property type="entry name" value="PEROXIDASE"/>
</dbReference>
<feature type="binding site" evidence="13">
    <location>
        <position position="379"/>
    </location>
    <ligand>
        <name>Ca(2+)</name>
        <dbReference type="ChEBI" id="CHEBI:29108"/>
        <label>2</label>
    </ligand>
</feature>
<evidence type="ECO:0000256" key="1">
    <source>
        <dbReference type="ARBA" id="ARBA00000189"/>
    </source>
</evidence>
<feature type="binding site" description="axial binding residue" evidence="13">
    <location>
        <position position="333"/>
    </location>
    <ligand>
        <name>heme b</name>
        <dbReference type="ChEBI" id="CHEBI:60344"/>
    </ligand>
    <ligandPart>
        <name>Fe</name>
        <dbReference type="ChEBI" id="CHEBI:18248"/>
    </ligandPart>
</feature>
<dbReference type="PANTHER" id="PTHR31517">
    <property type="match status" value="1"/>
</dbReference>
<feature type="binding site" evidence="12">
    <location>
        <position position="303"/>
    </location>
    <ligand>
        <name>substrate</name>
    </ligand>
</feature>
<evidence type="ECO:0000256" key="7">
    <source>
        <dbReference type="ARBA" id="ARBA00022837"/>
    </source>
</evidence>
<feature type="binding site" evidence="13">
    <location>
        <position position="214"/>
    </location>
    <ligand>
        <name>Ca(2+)</name>
        <dbReference type="ChEBI" id="CHEBI:29108"/>
        <label>1</label>
    </ligand>
</feature>
<dbReference type="GO" id="GO:0046872">
    <property type="term" value="F:metal ion binding"/>
    <property type="evidence" value="ECO:0007669"/>
    <property type="project" value="UniProtKB-KW"/>
</dbReference>
<feature type="disulfide bond" evidence="15">
    <location>
        <begin position="206"/>
        <end position="211"/>
    </location>
</feature>
<evidence type="ECO:0000313" key="18">
    <source>
        <dbReference type="Proteomes" id="UP001153555"/>
    </source>
</evidence>
<dbReference type="InterPro" id="IPR033905">
    <property type="entry name" value="Secretory_peroxidase"/>
</dbReference>
<evidence type="ECO:0000313" key="17">
    <source>
        <dbReference type="EMBL" id="CAA0831157.1"/>
    </source>
</evidence>
<proteinExistence type="inferred from homology"/>
<dbReference type="OrthoDB" id="2113341at2759"/>
<dbReference type="GO" id="GO:0140825">
    <property type="term" value="F:lactoperoxidase activity"/>
    <property type="evidence" value="ECO:0007669"/>
    <property type="project" value="UniProtKB-EC"/>
</dbReference>
<dbReference type="GO" id="GO:0020037">
    <property type="term" value="F:heme binding"/>
    <property type="evidence" value="ECO:0007669"/>
    <property type="project" value="InterPro"/>
</dbReference>
<dbReference type="Proteomes" id="UP001153555">
    <property type="component" value="Unassembled WGS sequence"/>
</dbReference>
<feature type="binding site" evidence="13">
    <location>
        <position position="210"/>
    </location>
    <ligand>
        <name>Ca(2+)</name>
        <dbReference type="ChEBI" id="CHEBI:29108"/>
        <label>1</label>
    </ligand>
</feature>
<keyword evidence="7 13" id="KW-0106">Calcium</keyword>
<evidence type="ECO:0000256" key="8">
    <source>
        <dbReference type="ARBA" id="ARBA00023002"/>
    </source>
</evidence>
<dbReference type="CDD" id="cd00693">
    <property type="entry name" value="secretory_peroxidase"/>
    <property type="match status" value="1"/>
</dbReference>
<keyword evidence="6 13" id="KW-0479">Metal-binding</keyword>
<dbReference type="EC" id="1.11.1.7" evidence="3"/>